<reference evidence="1" key="1">
    <citation type="submission" date="2021-06" db="EMBL/GenBank/DDBJ databases">
        <authorList>
            <person name="Kallberg Y."/>
            <person name="Tangrot J."/>
            <person name="Rosling A."/>
        </authorList>
    </citation>
    <scope>NUCLEOTIDE SEQUENCE</scope>
    <source>
        <strain evidence="1">IL203A</strain>
    </source>
</reference>
<dbReference type="EMBL" id="CAJVPU010010269">
    <property type="protein sequence ID" value="CAG8604061.1"/>
    <property type="molecule type" value="Genomic_DNA"/>
</dbReference>
<organism evidence="1 2">
    <name type="scientific">Dentiscutata heterogama</name>
    <dbReference type="NCBI Taxonomy" id="1316150"/>
    <lineage>
        <taxon>Eukaryota</taxon>
        <taxon>Fungi</taxon>
        <taxon>Fungi incertae sedis</taxon>
        <taxon>Mucoromycota</taxon>
        <taxon>Glomeromycotina</taxon>
        <taxon>Glomeromycetes</taxon>
        <taxon>Diversisporales</taxon>
        <taxon>Gigasporaceae</taxon>
        <taxon>Dentiscutata</taxon>
    </lineage>
</organism>
<evidence type="ECO:0000313" key="1">
    <source>
        <dbReference type="EMBL" id="CAG8604061.1"/>
    </source>
</evidence>
<protein>
    <submittedName>
        <fullName evidence="1">2719_t:CDS:1</fullName>
    </submittedName>
</protein>
<proteinExistence type="predicted"/>
<dbReference type="Proteomes" id="UP000789702">
    <property type="component" value="Unassembled WGS sequence"/>
</dbReference>
<gene>
    <name evidence="1" type="ORF">DHETER_LOCUS7369</name>
</gene>
<comment type="caution">
    <text evidence="1">The sequence shown here is derived from an EMBL/GenBank/DDBJ whole genome shotgun (WGS) entry which is preliminary data.</text>
</comment>
<accession>A0ACA9MSC8</accession>
<feature type="non-terminal residue" evidence="1">
    <location>
        <position position="1"/>
    </location>
</feature>
<keyword evidence="2" id="KW-1185">Reference proteome</keyword>
<evidence type="ECO:0000313" key="2">
    <source>
        <dbReference type="Proteomes" id="UP000789702"/>
    </source>
</evidence>
<sequence>LINKNIEDVTYNSTPTFGLTILTAEINFVGNCTPSNLLPVIYDLVPSLPSQIVNYNDSGPVDYDLIHNLVNYSDFRFDGGSSLNSSSVVYDPKPSSIVNYNDFRLE</sequence>
<name>A0ACA9MSC8_9GLOM</name>